<comment type="caution">
    <text evidence="4">The sequence shown here is derived from an EMBL/GenBank/DDBJ whole genome shotgun (WGS) entry which is preliminary data.</text>
</comment>
<keyword evidence="1" id="KW-0233">DNA recombination</keyword>
<dbReference type="SUPFAM" id="SSF56349">
    <property type="entry name" value="DNA breaking-rejoining enzymes"/>
    <property type="match status" value="1"/>
</dbReference>
<dbReference type="GO" id="GO:0006310">
    <property type="term" value="P:DNA recombination"/>
    <property type="evidence" value="ECO:0007669"/>
    <property type="project" value="UniProtKB-KW"/>
</dbReference>
<dbReference type="InterPro" id="IPR011010">
    <property type="entry name" value="DNA_brk_join_enz"/>
</dbReference>
<feature type="domain" description="Tyr recombinase" evidence="3">
    <location>
        <begin position="22"/>
        <end position="122"/>
    </location>
</feature>
<proteinExistence type="predicted"/>
<gene>
    <name evidence="4" type="ORF">ENV52_06230</name>
</gene>
<dbReference type="GO" id="GO:0015074">
    <property type="term" value="P:DNA integration"/>
    <property type="evidence" value="ECO:0007669"/>
    <property type="project" value="InterPro"/>
</dbReference>
<name>A0A7V6A3G5_9BACT</name>
<protein>
    <submittedName>
        <fullName evidence="4">Site-specific integrase</fullName>
    </submittedName>
</protein>
<dbReference type="InterPro" id="IPR013762">
    <property type="entry name" value="Integrase-like_cat_sf"/>
</dbReference>
<evidence type="ECO:0000313" key="4">
    <source>
        <dbReference type="EMBL" id="HHS29281.1"/>
    </source>
</evidence>
<dbReference type="Gene3D" id="1.10.443.10">
    <property type="entry name" value="Intergrase catalytic core"/>
    <property type="match status" value="1"/>
</dbReference>
<dbReference type="CDD" id="cd00397">
    <property type="entry name" value="DNA_BRE_C"/>
    <property type="match status" value="1"/>
</dbReference>
<dbReference type="Pfam" id="PF00589">
    <property type="entry name" value="Phage_integrase"/>
    <property type="match status" value="1"/>
</dbReference>
<dbReference type="EMBL" id="DTGR01000100">
    <property type="protein sequence ID" value="HHS29281.1"/>
    <property type="molecule type" value="Genomic_DNA"/>
</dbReference>
<evidence type="ECO:0000259" key="3">
    <source>
        <dbReference type="Pfam" id="PF00589"/>
    </source>
</evidence>
<reference evidence="4" key="1">
    <citation type="journal article" date="2020" name="mSystems">
        <title>Genome- and Community-Level Interaction Insights into Carbon Utilization and Element Cycling Functions of Hydrothermarchaeota in Hydrothermal Sediment.</title>
        <authorList>
            <person name="Zhou Z."/>
            <person name="Liu Y."/>
            <person name="Xu W."/>
            <person name="Pan J."/>
            <person name="Luo Z.H."/>
            <person name="Li M."/>
        </authorList>
    </citation>
    <scope>NUCLEOTIDE SEQUENCE [LARGE SCALE GENOMIC DNA]</scope>
    <source>
        <strain evidence="4">SpSt-767</strain>
    </source>
</reference>
<organism evidence="4">
    <name type="scientific">Desulfobacca acetoxidans</name>
    <dbReference type="NCBI Taxonomy" id="60893"/>
    <lineage>
        <taxon>Bacteria</taxon>
        <taxon>Pseudomonadati</taxon>
        <taxon>Thermodesulfobacteriota</taxon>
        <taxon>Desulfobaccia</taxon>
        <taxon>Desulfobaccales</taxon>
        <taxon>Desulfobaccaceae</taxon>
        <taxon>Desulfobacca</taxon>
    </lineage>
</organism>
<evidence type="ECO:0000256" key="1">
    <source>
        <dbReference type="ARBA" id="ARBA00023172"/>
    </source>
</evidence>
<accession>A0A7V6A3G5</accession>
<dbReference type="InterPro" id="IPR002104">
    <property type="entry name" value="Integrase_catalytic"/>
</dbReference>
<dbReference type="GO" id="GO:0003677">
    <property type="term" value="F:DNA binding"/>
    <property type="evidence" value="ECO:0007669"/>
    <property type="project" value="InterPro"/>
</dbReference>
<dbReference type="AlphaFoldDB" id="A0A7V6A3G5"/>
<sequence length="139" mass="15897">MARVTPRFAHGPGKKDGAQRPRWVPVIERVKQALQYASQHHTKNSPWVFTNPKMVVKYPHNPNRWRYLYRDKFLATLCDPAEVPRMGYHNLRHLASSNLAAGGVKLPEIQKFLGHERATTTETSLCSPLGSIIWKMLPT</sequence>
<evidence type="ECO:0000256" key="2">
    <source>
        <dbReference type="SAM" id="MobiDB-lite"/>
    </source>
</evidence>
<feature type="region of interest" description="Disordered" evidence="2">
    <location>
        <begin position="1"/>
        <end position="21"/>
    </location>
</feature>